<evidence type="ECO:0000313" key="2">
    <source>
        <dbReference type="Proteomes" id="UP000003963"/>
    </source>
</evidence>
<organism evidence="1 2">
    <name type="scientific">Streptomyces himastatinicus ATCC 53653</name>
    <dbReference type="NCBI Taxonomy" id="457427"/>
    <lineage>
        <taxon>Bacteria</taxon>
        <taxon>Bacillati</taxon>
        <taxon>Actinomycetota</taxon>
        <taxon>Actinomycetes</taxon>
        <taxon>Kitasatosporales</taxon>
        <taxon>Streptomycetaceae</taxon>
        <taxon>Streptomyces</taxon>
        <taxon>Streptomyces violaceusniger group</taxon>
    </lineage>
</organism>
<dbReference type="HOGENOM" id="CLU_309252_0_0_11"/>
<dbReference type="InterPro" id="IPR011990">
    <property type="entry name" value="TPR-like_helical_dom_sf"/>
</dbReference>
<dbReference type="Gene3D" id="2.120.10.70">
    <property type="entry name" value="Fucose-specific lectin"/>
    <property type="match status" value="2"/>
</dbReference>
<keyword evidence="2" id="KW-1185">Reference proteome</keyword>
<dbReference type="EMBL" id="GG657754">
    <property type="protein sequence ID" value="EFL21236.1"/>
    <property type="molecule type" value="Genomic_DNA"/>
</dbReference>
<name>D9WFZ9_9ACTN</name>
<reference evidence="1 2" key="1">
    <citation type="submission" date="2009-02" db="EMBL/GenBank/DDBJ databases">
        <title>Annotation of Streptomyces hygroscopicus strain ATCC 53653.</title>
        <authorList>
            <consortium name="The Broad Institute Genome Sequencing Platform"/>
            <consortium name="Broad Institute Microbial Sequencing Center"/>
            <person name="Fischbach M."/>
            <person name="Godfrey P."/>
            <person name="Ward D."/>
            <person name="Young S."/>
            <person name="Zeng Q."/>
            <person name="Koehrsen M."/>
            <person name="Alvarado L."/>
            <person name="Berlin A.M."/>
            <person name="Bochicchio J."/>
            <person name="Borenstein D."/>
            <person name="Chapman S.B."/>
            <person name="Chen Z."/>
            <person name="Engels R."/>
            <person name="Freedman E."/>
            <person name="Gellesch M."/>
            <person name="Goldberg J."/>
            <person name="Griggs A."/>
            <person name="Gujja S."/>
            <person name="Heilman E.R."/>
            <person name="Heiman D.I."/>
            <person name="Hepburn T.A."/>
            <person name="Howarth C."/>
            <person name="Jen D."/>
            <person name="Larson L."/>
            <person name="Lewis B."/>
            <person name="Mehta T."/>
            <person name="Park D."/>
            <person name="Pearson M."/>
            <person name="Richards J."/>
            <person name="Roberts A."/>
            <person name="Saif S."/>
            <person name="Shea T.D."/>
            <person name="Shenoy N."/>
            <person name="Sisk P."/>
            <person name="Stolte C."/>
            <person name="Sykes S.N."/>
            <person name="Thomson T."/>
            <person name="Walk T."/>
            <person name="White J."/>
            <person name="Yandava C."/>
            <person name="Straight P."/>
            <person name="Clardy J."/>
            <person name="Hung D."/>
            <person name="Kolter R."/>
            <person name="Mekalanos J."/>
            <person name="Walker S."/>
            <person name="Walsh C.T."/>
            <person name="Wieland-Brown L.C."/>
            <person name="Haas B."/>
            <person name="Nusbaum C."/>
            <person name="Birren B."/>
        </authorList>
    </citation>
    <scope>NUCLEOTIDE SEQUENCE [LARGE SCALE GENOMIC DNA]</scope>
    <source>
        <strain evidence="1 2">ATCC 53653</strain>
    </source>
</reference>
<proteinExistence type="predicted"/>
<evidence type="ECO:0000313" key="1">
    <source>
        <dbReference type="EMBL" id="EFL21236.1"/>
    </source>
</evidence>
<dbReference type="SUPFAM" id="SSF89372">
    <property type="entry name" value="Fucose-specific lectin"/>
    <property type="match status" value="1"/>
</dbReference>
<dbReference type="SUPFAM" id="SSF48452">
    <property type="entry name" value="TPR-like"/>
    <property type="match status" value="1"/>
</dbReference>
<protein>
    <submittedName>
        <fullName evidence="1">PE-PGRS family protein</fullName>
    </submittedName>
</protein>
<dbReference type="STRING" id="457427.SSOG_00947"/>
<accession>D9WFZ9</accession>
<dbReference type="Gene3D" id="1.25.40.10">
    <property type="entry name" value="Tetratricopeptide repeat domain"/>
    <property type="match status" value="1"/>
</dbReference>
<dbReference type="Proteomes" id="UP000003963">
    <property type="component" value="Unassembled WGS sequence"/>
</dbReference>
<gene>
    <name evidence="1" type="ORF">SSOG_00947</name>
</gene>
<dbReference type="AlphaFoldDB" id="D9WFZ9"/>
<sequence length="1067" mass="117528">MMPHTSDQPFRSGERTVAWDNHLPLRRRIATFRRQRRRVSFLTRKFLLRERFASNAVRNQCPGTVSYGGLTAHRGGAQVFFQHMCGCPVVHLRQACPRGAQAEGGTPNMATPTPVLTALAIYEAGKKAYEAYQGIVAFVSLGSHTPTPEEEILARLEMLHQDFVALQGRFDEVLEAVKQAVRVEQQAYVLNLRRDLDGLRGRARTAMDELNAWVADGRKDPLLRSNADNNSRLAANTLLEGDSYFYRPDPNAPESVFDHRLAYIAYVYVLTVRFGVIAGLNPQYREDRLAREELTRHAARLDWVFEHADQAIEPHTGGGPDDRGSYILGYQCVDHITGYDTGHTQLGWRPGGQAEYDDARAYYSDELRADMRVRVGLAKLMAFRDTVAYWAKDPRTPGWSSWMPVEVPDTMTSETSLSAASDRPGRTVLVWWDKSKAQVRATSYDSTATAPAWSPTVTISAEHAVRQEPMPRALASGPGLITVLMQDKDGAVYATRTDAGRPTGWLAEPVKVSGDSTDVSFLGAATTPGFVVVMWRDNGAGTLMAAFQDAKGAWGAPRVAAPADAVSLGSDFAVACPSPGVVMAIWTMNEQTVHSVTYDPRAATWSAPAQIAEFPGTDFPARIYAVGTGDGKADVVWRGKFGAVWNIHYDGGWSAPAEITPRHLTKWGSPYTIVPVVTGDRRLNLFWQGRDSRVQTIYRDPQQSTWPAPLRLGQPWWSYSELAAVSTAPGSLSLYRMDFGSEIGEVSKLQTCFYDPATPTAPARIADAQALVTRAQTLWNLPGPAREEANARAADAIAVAREVVTLDPGYRATLAQWLVFPAGAYLMSSGHHDEAIARMQEALGLYEQLIGEQPGSEDLRYRKAWTLVNLAQALWAKPDHAQGTQRAIEATDLLRQLATRKPTYRPGLAQWLVFPAGTYLMGSGRHDEAIARMREALGLFDKLIGEQPGSEDLRYRKAWALVNLAQALWGKPDHAQGAQRAIEATDLLRQLATGNPGRYRGGLGDWLMFPTIPYLRQSGRRDEALKRAREAADIFTALNATDPAVYGPKLAAAKKLVADIQAELESG</sequence>